<feature type="transmembrane region" description="Helical" evidence="8">
    <location>
        <begin position="7"/>
        <end position="33"/>
    </location>
</feature>
<dbReference type="RefSeq" id="WP_106253097.1">
    <property type="nucleotide sequence ID" value="NZ_PVZC01000011.1"/>
</dbReference>
<dbReference type="PANTHER" id="PTHR43066:SF1">
    <property type="entry name" value="RHOMBOID PROTEIN 2"/>
    <property type="match status" value="1"/>
</dbReference>
<dbReference type="InterPro" id="IPR035952">
    <property type="entry name" value="Rhomboid-like_sf"/>
</dbReference>
<keyword evidence="6 8" id="KW-1133">Transmembrane helix</keyword>
<evidence type="ECO:0000256" key="4">
    <source>
        <dbReference type="ARBA" id="ARBA00022692"/>
    </source>
</evidence>
<comment type="caution">
    <text evidence="10">The sequence shown here is derived from an EMBL/GenBank/DDBJ whole genome shotgun (WGS) entry which is preliminary data.</text>
</comment>
<keyword evidence="11" id="KW-1185">Reference proteome</keyword>
<evidence type="ECO:0000256" key="7">
    <source>
        <dbReference type="ARBA" id="ARBA00023136"/>
    </source>
</evidence>
<sequence>MKGSRLSAVYAVLAITAVVWLLEIVDFLGGGWLDGYGIVPRHLGSLSHIFSAPFLHFGFDHLISNTLPLVVLGLLVAMSGLGRFLGATAIIILTGGLGVWLFSGDHTLVAGSSILVFGYFGFLVVRGFVERRTLDIVAMICVVIFYGTLILGVLPVDPRISWIGHLFGLIGGVIAALKLPRRTERPTPAPDPYNPSW</sequence>
<dbReference type="OrthoDB" id="465874at2"/>
<dbReference type="Gene3D" id="1.20.1540.10">
    <property type="entry name" value="Rhomboid-like"/>
    <property type="match status" value="1"/>
</dbReference>
<dbReference type="GO" id="GO:0006508">
    <property type="term" value="P:proteolysis"/>
    <property type="evidence" value="ECO:0007669"/>
    <property type="project" value="UniProtKB-KW"/>
</dbReference>
<dbReference type="AlphaFoldDB" id="A0A2T0PT93"/>
<dbReference type="Pfam" id="PF01694">
    <property type="entry name" value="Rhomboid"/>
    <property type="match status" value="1"/>
</dbReference>
<organism evidence="10 11">
    <name type="scientific">Allonocardiopsis opalescens</name>
    <dbReference type="NCBI Taxonomy" id="1144618"/>
    <lineage>
        <taxon>Bacteria</taxon>
        <taxon>Bacillati</taxon>
        <taxon>Actinomycetota</taxon>
        <taxon>Actinomycetes</taxon>
        <taxon>Streptosporangiales</taxon>
        <taxon>Allonocardiopsis</taxon>
    </lineage>
</organism>
<proteinExistence type="inferred from homology"/>
<evidence type="ECO:0000256" key="2">
    <source>
        <dbReference type="ARBA" id="ARBA00009045"/>
    </source>
</evidence>
<keyword evidence="5" id="KW-0378">Hydrolase</keyword>
<accession>A0A2T0PT93</accession>
<dbReference type="GO" id="GO:0004252">
    <property type="term" value="F:serine-type endopeptidase activity"/>
    <property type="evidence" value="ECO:0007669"/>
    <property type="project" value="InterPro"/>
</dbReference>
<dbReference type="SUPFAM" id="SSF144091">
    <property type="entry name" value="Rhomboid-like"/>
    <property type="match status" value="1"/>
</dbReference>
<keyword evidence="7 8" id="KW-0472">Membrane</keyword>
<protein>
    <submittedName>
        <fullName evidence="10">Membrane associated rhomboid family serine protease</fullName>
    </submittedName>
</protein>
<dbReference type="PANTHER" id="PTHR43066">
    <property type="entry name" value="RHOMBOID-RELATED PROTEIN"/>
    <property type="match status" value="1"/>
</dbReference>
<comment type="subcellular location">
    <subcellularLocation>
        <location evidence="1">Membrane</location>
        <topology evidence="1">Multi-pass membrane protein</topology>
    </subcellularLocation>
</comment>
<reference evidence="10 11" key="1">
    <citation type="submission" date="2018-03" db="EMBL/GenBank/DDBJ databases">
        <title>Genomic Encyclopedia of Archaeal and Bacterial Type Strains, Phase II (KMG-II): from individual species to whole genera.</title>
        <authorList>
            <person name="Goeker M."/>
        </authorList>
    </citation>
    <scope>NUCLEOTIDE SEQUENCE [LARGE SCALE GENOMIC DNA]</scope>
    <source>
        <strain evidence="10 11">DSM 45601</strain>
    </source>
</reference>
<keyword evidence="4 8" id="KW-0812">Transmembrane</keyword>
<feature type="transmembrane region" description="Helical" evidence="8">
    <location>
        <begin position="53"/>
        <end position="77"/>
    </location>
</feature>
<dbReference type="GO" id="GO:0016020">
    <property type="term" value="C:membrane"/>
    <property type="evidence" value="ECO:0007669"/>
    <property type="project" value="UniProtKB-SubCell"/>
</dbReference>
<evidence type="ECO:0000256" key="3">
    <source>
        <dbReference type="ARBA" id="ARBA00022670"/>
    </source>
</evidence>
<feature type="transmembrane region" description="Helical" evidence="8">
    <location>
        <begin position="84"/>
        <end position="102"/>
    </location>
</feature>
<feature type="domain" description="Peptidase S54 rhomboid" evidence="9">
    <location>
        <begin position="45"/>
        <end position="179"/>
    </location>
</feature>
<feature type="transmembrane region" description="Helical" evidence="8">
    <location>
        <begin position="160"/>
        <end position="177"/>
    </location>
</feature>
<evidence type="ECO:0000313" key="10">
    <source>
        <dbReference type="EMBL" id="PRX92120.1"/>
    </source>
</evidence>
<dbReference type="EMBL" id="PVZC01000011">
    <property type="protein sequence ID" value="PRX92120.1"/>
    <property type="molecule type" value="Genomic_DNA"/>
</dbReference>
<comment type="similarity">
    <text evidence="2">Belongs to the peptidase S54 family.</text>
</comment>
<keyword evidence="3 10" id="KW-0645">Protease</keyword>
<evidence type="ECO:0000256" key="1">
    <source>
        <dbReference type="ARBA" id="ARBA00004141"/>
    </source>
</evidence>
<name>A0A2T0PT93_9ACTN</name>
<evidence type="ECO:0000256" key="6">
    <source>
        <dbReference type="ARBA" id="ARBA00022989"/>
    </source>
</evidence>
<dbReference type="Proteomes" id="UP000237846">
    <property type="component" value="Unassembled WGS sequence"/>
</dbReference>
<evidence type="ECO:0000259" key="9">
    <source>
        <dbReference type="Pfam" id="PF01694"/>
    </source>
</evidence>
<evidence type="ECO:0000256" key="8">
    <source>
        <dbReference type="SAM" id="Phobius"/>
    </source>
</evidence>
<feature type="transmembrane region" description="Helical" evidence="8">
    <location>
        <begin position="108"/>
        <end position="129"/>
    </location>
</feature>
<evidence type="ECO:0000313" key="11">
    <source>
        <dbReference type="Proteomes" id="UP000237846"/>
    </source>
</evidence>
<gene>
    <name evidence="10" type="ORF">CLV72_1118</name>
</gene>
<dbReference type="InterPro" id="IPR022764">
    <property type="entry name" value="Peptidase_S54_rhomboid_dom"/>
</dbReference>
<evidence type="ECO:0000256" key="5">
    <source>
        <dbReference type="ARBA" id="ARBA00022801"/>
    </source>
</evidence>
<feature type="transmembrane region" description="Helical" evidence="8">
    <location>
        <begin position="136"/>
        <end position="154"/>
    </location>
</feature>